<protein>
    <submittedName>
        <fullName evidence="2">Uncharacterized protein</fullName>
    </submittedName>
</protein>
<dbReference type="Proteomes" id="UP000887579">
    <property type="component" value="Unplaced"/>
</dbReference>
<reference evidence="2" key="1">
    <citation type="submission" date="2022-11" db="UniProtKB">
        <authorList>
            <consortium name="WormBaseParasite"/>
        </authorList>
    </citation>
    <scope>IDENTIFICATION</scope>
</reference>
<dbReference type="WBParaSite" id="ES5_v2.g17120.t1">
    <property type="protein sequence ID" value="ES5_v2.g17120.t1"/>
    <property type="gene ID" value="ES5_v2.g17120"/>
</dbReference>
<accession>A0AC34FJH5</accession>
<sequence length="316" mass="35190">MPQLKPLFGEDFVNACGFNEETVQLYKGNVPIAYPSRIPERKLITSAAIMEDSTDTKGLCKALKITEMEMLTLQLNGLKNFEALVKFIKENVKSKTLVCSISIVTHEIEIKGCEPAENHIKQISKILLGHHICMCIPVERTVRTLTLQLNGLKNFEALFKFIKENVKSKTLVCSISIVTHEIEIKGSEPVENHIKQISKILLGHHICMCIPVERTVRTDTVENVLMNGVELSPEVLQCFQREAVAIFDYEAIHTKPGVDIIKDSQTYVFGATKSLLVELAEETVCAETSAVELSLYLILIAGGIAIFSMAFGRGRK</sequence>
<name>A0AC34FJH5_9BILA</name>
<evidence type="ECO:0000313" key="2">
    <source>
        <dbReference type="WBParaSite" id="ES5_v2.g17120.t1"/>
    </source>
</evidence>
<organism evidence="1 2">
    <name type="scientific">Panagrolaimus sp. ES5</name>
    <dbReference type="NCBI Taxonomy" id="591445"/>
    <lineage>
        <taxon>Eukaryota</taxon>
        <taxon>Metazoa</taxon>
        <taxon>Ecdysozoa</taxon>
        <taxon>Nematoda</taxon>
        <taxon>Chromadorea</taxon>
        <taxon>Rhabditida</taxon>
        <taxon>Tylenchina</taxon>
        <taxon>Panagrolaimomorpha</taxon>
        <taxon>Panagrolaimoidea</taxon>
        <taxon>Panagrolaimidae</taxon>
        <taxon>Panagrolaimus</taxon>
    </lineage>
</organism>
<proteinExistence type="predicted"/>
<evidence type="ECO:0000313" key="1">
    <source>
        <dbReference type="Proteomes" id="UP000887579"/>
    </source>
</evidence>